<comment type="caution">
    <text evidence="5">The sequence shown here is derived from an EMBL/GenBank/DDBJ whole genome shotgun (WGS) entry which is preliminary data.</text>
</comment>
<evidence type="ECO:0000313" key="6">
    <source>
        <dbReference type="Proteomes" id="UP000186922"/>
    </source>
</evidence>
<comment type="function">
    <text evidence="3">Secreted heat soluble protein acting as a molecular shield in water-deficient condition. Tardigrade-specific intrinsically disordered proteins (TDPs) are essential for desiccation tolerance by forming non-crystalline amorphous solids upon desiccation, and this vitrified state mirrors their protective capabilities.</text>
</comment>
<comment type="similarity">
    <text evidence="1">Belongs to the Secretory-abundant heat soluble protein (SAHS) family.</text>
</comment>
<name>A0A1D1URS8_RAMVA</name>
<dbReference type="CDD" id="cd00742">
    <property type="entry name" value="FABP"/>
    <property type="match status" value="1"/>
</dbReference>
<evidence type="ECO:0000256" key="2">
    <source>
        <dbReference type="ARBA" id="ARBA00023016"/>
    </source>
</evidence>
<evidence type="ECO:0000256" key="3">
    <source>
        <dbReference type="ARBA" id="ARBA00045493"/>
    </source>
</evidence>
<keyword evidence="2" id="KW-0346">Stress response</keyword>
<dbReference type="InterPro" id="IPR012674">
    <property type="entry name" value="Calycin"/>
</dbReference>
<sequence length="171" mass="19536">MRRFLRNLLIFASAAVCLAEHDPGHEEGAEWTGKPWLGKWVSVPEKDVNVLNFITEIGVAASHPELPPIVTVLVNHYKKGDEYHQRLRVKEVADLDDHDIVYKLGQETKNVFNGTTFSVKYDEKDDALVGQVMLPSNNATYKNEFKVEGDFLVKTSDAHGIVHKRYYKRRN</sequence>
<feature type="chain" id="PRO_5008897553" evidence="4">
    <location>
        <begin position="20"/>
        <end position="171"/>
    </location>
</feature>
<dbReference type="SUPFAM" id="SSF50814">
    <property type="entry name" value="Lipocalins"/>
    <property type="match status" value="1"/>
</dbReference>
<feature type="signal peptide" evidence="4">
    <location>
        <begin position="1"/>
        <end position="19"/>
    </location>
</feature>
<accession>A0A1D1URS8</accession>
<evidence type="ECO:0000256" key="1">
    <source>
        <dbReference type="ARBA" id="ARBA00006119"/>
    </source>
</evidence>
<dbReference type="Proteomes" id="UP000186922">
    <property type="component" value="Unassembled WGS sequence"/>
</dbReference>
<dbReference type="Gene3D" id="2.40.128.20">
    <property type="match status" value="1"/>
</dbReference>
<keyword evidence="6" id="KW-1185">Reference proteome</keyword>
<protein>
    <submittedName>
        <fullName evidence="5">SAHS11</fullName>
    </submittedName>
</protein>
<evidence type="ECO:0000313" key="5">
    <source>
        <dbReference type="EMBL" id="GAU89947.1"/>
    </source>
</evidence>
<evidence type="ECO:0000256" key="4">
    <source>
        <dbReference type="SAM" id="SignalP"/>
    </source>
</evidence>
<dbReference type="AlphaFoldDB" id="A0A1D1URS8"/>
<gene>
    <name evidence="5" type="primary">RvY_02438-1</name>
    <name evidence="5" type="synonym">RvY_02438.1</name>
    <name evidence="5" type="ORF">RvY_02438</name>
</gene>
<reference evidence="5 6" key="1">
    <citation type="journal article" date="2016" name="Nat. Commun.">
        <title>Extremotolerant tardigrade genome and improved radiotolerance of human cultured cells by tardigrade-unique protein.</title>
        <authorList>
            <person name="Hashimoto T."/>
            <person name="Horikawa D.D."/>
            <person name="Saito Y."/>
            <person name="Kuwahara H."/>
            <person name="Kozuka-Hata H."/>
            <person name="Shin-I T."/>
            <person name="Minakuchi Y."/>
            <person name="Ohishi K."/>
            <person name="Motoyama A."/>
            <person name="Aizu T."/>
            <person name="Enomoto A."/>
            <person name="Kondo K."/>
            <person name="Tanaka S."/>
            <person name="Hara Y."/>
            <person name="Koshikawa S."/>
            <person name="Sagara H."/>
            <person name="Miura T."/>
            <person name="Yokobori S."/>
            <person name="Miyagawa K."/>
            <person name="Suzuki Y."/>
            <person name="Kubo T."/>
            <person name="Oyama M."/>
            <person name="Kohara Y."/>
            <person name="Fujiyama A."/>
            <person name="Arakawa K."/>
            <person name="Katayama T."/>
            <person name="Toyoda A."/>
            <person name="Kunieda T."/>
        </authorList>
    </citation>
    <scope>NUCLEOTIDE SEQUENCE [LARGE SCALE GENOMIC DNA]</scope>
    <source>
        <strain evidence="5 6">YOKOZUNA-1</strain>
    </source>
</reference>
<organism evidence="5 6">
    <name type="scientific">Ramazzottius varieornatus</name>
    <name type="common">Water bear</name>
    <name type="synonym">Tardigrade</name>
    <dbReference type="NCBI Taxonomy" id="947166"/>
    <lineage>
        <taxon>Eukaryota</taxon>
        <taxon>Metazoa</taxon>
        <taxon>Ecdysozoa</taxon>
        <taxon>Tardigrada</taxon>
        <taxon>Eutardigrada</taxon>
        <taxon>Parachela</taxon>
        <taxon>Hypsibioidea</taxon>
        <taxon>Ramazzottiidae</taxon>
        <taxon>Ramazzottius</taxon>
    </lineage>
</organism>
<dbReference type="EMBL" id="BDGG01000001">
    <property type="protein sequence ID" value="GAU89947.1"/>
    <property type="molecule type" value="Genomic_DNA"/>
</dbReference>
<proteinExistence type="inferred from homology"/>
<keyword evidence="4" id="KW-0732">Signal</keyword>
<dbReference type="OrthoDB" id="10623389at2759"/>